<evidence type="ECO:0000256" key="1">
    <source>
        <dbReference type="ARBA" id="ARBA00010641"/>
    </source>
</evidence>
<dbReference type="InterPro" id="IPR013249">
    <property type="entry name" value="RNA_pol_sigma70_r4_t2"/>
</dbReference>
<gene>
    <name evidence="8" type="ORF">EubceDRAFT1_0467</name>
</gene>
<dbReference type="Gene3D" id="1.10.1740.10">
    <property type="match status" value="1"/>
</dbReference>
<dbReference type="Pfam" id="PF08281">
    <property type="entry name" value="Sigma70_r4_2"/>
    <property type="match status" value="1"/>
</dbReference>
<protein>
    <submittedName>
        <fullName evidence="8">RNA polymerase sigma factor, sigma-70 family</fullName>
    </submittedName>
</protein>
<dbReference type="GO" id="GO:0006352">
    <property type="term" value="P:DNA-templated transcription initiation"/>
    <property type="evidence" value="ECO:0007669"/>
    <property type="project" value="InterPro"/>
</dbReference>
<dbReference type="OrthoDB" id="1692185at2"/>
<dbReference type="Proteomes" id="UP000005753">
    <property type="component" value="Chromosome"/>
</dbReference>
<dbReference type="InterPro" id="IPR013324">
    <property type="entry name" value="RNA_pol_sigma_r3/r4-like"/>
</dbReference>
<dbReference type="InterPro" id="IPR039425">
    <property type="entry name" value="RNA_pol_sigma-70-like"/>
</dbReference>
<dbReference type="NCBIfam" id="TIGR02937">
    <property type="entry name" value="sigma70-ECF"/>
    <property type="match status" value="1"/>
</dbReference>
<dbReference type="Pfam" id="PF04542">
    <property type="entry name" value="Sigma70_r2"/>
    <property type="match status" value="1"/>
</dbReference>
<dbReference type="InterPro" id="IPR014284">
    <property type="entry name" value="RNA_pol_sigma-70_dom"/>
</dbReference>
<dbReference type="eggNOG" id="COG1595">
    <property type="taxonomic scope" value="Bacteria"/>
</dbReference>
<evidence type="ECO:0000256" key="5">
    <source>
        <dbReference type="ARBA" id="ARBA00023163"/>
    </source>
</evidence>
<sequence length="175" mass="20284">MSADYLLIHSVKGGDTKAAETIIRKYYSKVFDYCKYHSADIHTAEDITQEVFLIFLKEIYGYKHHGKLLNYLYTIARNKCIDEKKKRHNADLSTECIVQVMESEATVLKNEIDHLLLKEAVDELPEEIREVVVLYYYLDIKQKEVANICGIGLPLVKYRLKQGKAMLKKYMEGGL</sequence>
<evidence type="ECO:0000259" key="6">
    <source>
        <dbReference type="Pfam" id="PF04542"/>
    </source>
</evidence>
<comment type="similarity">
    <text evidence="1">Belongs to the sigma-70 factor family. ECF subfamily.</text>
</comment>
<name>I5AR95_EUBC6</name>
<keyword evidence="9" id="KW-1185">Reference proteome</keyword>
<dbReference type="InterPro" id="IPR036388">
    <property type="entry name" value="WH-like_DNA-bd_sf"/>
</dbReference>
<reference evidence="8 9" key="2">
    <citation type="submission" date="2012-02" db="EMBL/GenBank/DDBJ databases">
        <title>Improved High-Quality Draft sequence of Eubacterium cellulosolvens 6.</title>
        <authorList>
            <consortium name="US DOE Joint Genome Institute"/>
            <person name="Lucas S."/>
            <person name="Han J."/>
            <person name="Lapidus A."/>
            <person name="Cheng J.-F."/>
            <person name="Goodwin L."/>
            <person name="Pitluck S."/>
            <person name="Peters L."/>
            <person name="Mikhailova N."/>
            <person name="Gu W."/>
            <person name="Detter J.C."/>
            <person name="Han C."/>
            <person name="Tapia R."/>
            <person name="Land M."/>
            <person name="Hauser L."/>
            <person name="Kyrpides N."/>
            <person name="Ivanova N."/>
            <person name="Pagani I."/>
            <person name="Johnson E."/>
            <person name="Mukhopadhyay B."/>
            <person name="Anderson I."/>
            <person name="Woyke T."/>
        </authorList>
    </citation>
    <scope>NUCLEOTIDE SEQUENCE [LARGE SCALE GENOMIC DNA]</scope>
    <source>
        <strain evidence="8 9">6</strain>
    </source>
</reference>
<dbReference type="InterPro" id="IPR007627">
    <property type="entry name" value="RNA_pol_sigma70_r2"/>
</dbReference>
<dbReference type="GO" id="GO:0003677">
    <property type="term" value="F:DNA binding"/>
    <property type="evidence" value="ECO:0007669"/>
    <property type="project" value="UniProtKB-KW"/>
</dbReference>
<evidence type="ECO:0000259" key="7">
    <source>
        <dbReference type="Pfam" id="PF08281"/>
    </source>
</evidence>
<dbReference type="AlphaFoldDB" id="I5AR95"/>
<organism evidence="8 9">
    <name type="scientific">Eubacterium cellulosolvens (strain ATCC 43171 / JCM 9499 / 6)</name>
    <name type="common">Cillobacterium cellulosolvens</name>
    <dbReference type="NCBI Taxonomy" id="633697"/>
    <lineage>
        <taxon>Bacteria</taxon>
        <taxon>Bacillati</taxon>
        <taxon>Bacillota</taxon>
        <taxon>Clostridia</taxon>
        <taxon>Eubacteriales</taxon>
        <taxon>Eubacteriaceae</taxon>
        <taxon>Eubacterium</taxon>
    </lineage>
</organism>
<keyword evidence="5" id="KW-0804">Transcription</keyword>
<dbReference type="Gene3D" id="1.10.10.10">
    <property type="entry name" value="Winged helix-like DNA-binding domain superfamily/Winged helix DNA-binding domain"/>
    <property type="match status" value="1"/>
</dbReference>
<evidence type="ECO:0000256" key="2">
    <source>
        <dbReference type="ARBA" id="ARBA00023015"/>
    </source>
</evidence>
<dbReference type="STRING" id="633697.EubceDRAFT1_0467"/>
<keyword evidence="4" id="KW-0238">DNA-binding</keyword>
<dbReference type="PANTHER" id="PTHR43133:SF8">
    <property type="entry name" value="RNA POLYMERASE SIGMA FACTOR HI_1459-RELATED"/>
    <property type="match status" value="1"/>
</dbReference>
<dbReference type="SUPFAM" id="SSF88946">
    <property type="entry name" value="Sigma2 domain of RNA polymerase sigma factors"/>
    <property type="match status" value="1"/>
</dbReference>
<feature type="domain" description="RNA polymerase sigma-70 region 2" evidence="6">
    <location>
        <begin position="23"/>
        <end position="87"/>
    </location>
</feature>
<keyword evidence="3" id="KW-0731">Sigma factor</keyword>
<keyword evidence="2" id="KW-0805">Transcription regulation</keyword>
<dbReference type="InterPro" id="IPR013325">
    <property type="entry name" value="RNA_pol_sigma_r2"/>
</dbReference>
<dbReference type="SUPFAM" id="SSF88659">
    <property type="entry name" value="Sigma3 and sigma4 domains of RNA polymerase sigma factors"/>
    <property type="match status" value="1"/>
</dbReference>
<evidence type="ECO:0000313" key="9">
    <source>
        <dbReference type="Proteomes" id="UP000005753"/>
    </source>
</evidence>
<evidence type="ECO:0000256" key="4">
    <source>
        <dbReference type="ARBA" id="ARBA00023125"/>
    </source>
</evidence>
<dbReference type="GO" id="GO:0016987">
    <property type="term" value="F:sigma factor activity"/>
    <property type="evidence" value="ECO:0007669"/>
    <property type="project" value="UniProtKB-KW"/>
</dbReference>
<dbReference type="HOGENOM" id="CLU_047691_3_4_9"/>
<accession>I5AR95</accession>
<dbReference type="PANTHER" id="PTHR43133">
    <property type="entry name" value="RNA POLYMERASE ECF-TYPE SIGMA FACTO"/>
    <property type="match status" value="1"/>
</dbReference>
<dbReference type="EMBL" id="CM001487">
    <property type="protein sequence ID" value="EIM56318.1"/>
    <property type="molecule type" value="Genomic_DNA"/>
</dbReference>
<proteinExistence type="inferred from homology"/>
<feature type="domain" description="RNA polymerase sigma factor 70 region 4 type 2" evidence="7">
    <location>
        <begin position="115"/>
        <end position="167"/>
    </location>
</feature>
<evidence type="ECO:0000256" key="3">
    <source>
        <dbReference type="ARBA" id="ARBA00023082"/>
    </source>
</evidence>
<evidence type="ECO:0000313" key="8">
    <source>
        <dbReference type="EMBL" id="EIM56318.1"/>
    </source>
</evidence>
<reference evidence="8 9" key="1">
    <citation type="submission" date="2010-08" db="EMBL/GenBank/DDBJ databases">
        <authorList>
            <consortium name="US DOE Joint Genome Institute (JGI-PGF)"/>
            <person name="Lucas S."/>
            <person name="Copeland A."/>
            <person name="Lapidus A."/>
            <person name="Cheng J.-F."/>
            <person name="Bruce D."/>
            <person name="Goodwin L."/>
            <person name="Pitluck S."/>
            <person name="Land M.L."/>
            <person name="Hauser L."/>
            <person name="Chang Y.-J."/>
            <person name="Anderson I.J."/>
            <person name="Johnson E."/>
            <person name="Mulhopadhyay B."/>
            <person name="Kyrpides N."/>
            <person name="Woyke T.J."/>
        </authorList>
    </citation>
    <scope>NUCLEOTIDE SEQUENCE [LARGE SCALE GENOMIC DNA]</scope>
    <source>
        <strain evidence="8 9">6</strain>
    </source>
</reference>